<proteinExistence type="predicted"/>
<protein>
    <recommendedName>
        <fullName evidence="4">SWIM-type domain-containing protein</fullName>
    </recommendedName>
</protein>
<keyword evidence="1" id="KW-1133">Transmembrane helix</keyword>
<feature type="transmembrane region" description="Helical" evidence="1">
    <location>
        <begin position="93"/>
        <end position="112"/>
    </location>
</feature>
<comment type="caution">
    <text evidence="2">The sequence shown here is derived from an EMBL/GenBank/DDBJ whole genome shotgun (WGS) entry which is preliminary data.</text>
</comment>
<keyword evidence="3" id="KW-1185">Reference proteome</keyword>
<evidence type="ECO:0000256" key="1">
    <source>
        <dbReference type="SAM" id="Phobius"/>
    </source>
</evidence>
<accession>A0AAD9LLD5</accession>
<dbReference type="EMBL" id="JAHBMH010000003">
    <property type="protein sequence ID" value="KAK1940371.1"/>
    <property type="molecule type" value="Genomic_DNA"/>
</dbReference>
<dbReference type="Proteomes" id="UP001195914">
    <property type="component" value="Unassembled WGS sequence"/>
</dbReference>
<gene>
    <name evidence="2" type="ORF">X943_003528</name>
</gene>
<dbReference type="AlphaFoldDB" id="A0AAD9LLD5"/>
<name>A0AAD9LLD5_BABDI</name>
<keyword evidence="1" id="KW-0812">Transmembrane</keyword>
<organism evidence="2 3">
    <name type="scientific">Babesia divergens</name>
    <dbReference type="NCBI Taxonomy" id="32595"/>
    <lineage>
        <taxon>Eukaryota</taxon>
        <taxon>Sar</taxon>
        <taxon>Alveolata</taxon>
        <taxon>Apicomplexa</taxon>
        <taxon>Aconoidasida</taxon>
        <taxon>Piroplasmida</taxon>
        <taxon>Babesiidae</taxon>
        <taxon>Babesia</taxon>
    </lineage>
</organism>
<reference evidence="2" key="2">
    <citation type="submission" date="2021-05" db="EMBL/GenBank/DDBJ databases">
        <authorList>
            <person name="Pain A."/>
        </authorList>
    </citation>
    <scope>NUCLEOTIDE SEQUENCE</scope>
    <source>
        <strain evidence="2">1802A</strain>
    </source>
</reference>
<evidence type="ECO:0008006" key="4">
    <source>
        <dbReference type="Google" id="ProtNLM"/>
    </source>
</evidence>
<sequence>MTVETKINGYYRTILSSINENNSRETNLMLLKEVIEASPKLLKSACEVIHSGQIAKVVFAPNQRETSQCFYSIPSIDGTKQYLIMKGFCSCKLLLYHSICIIIMIALGYQFAENVLVRESAFTCKHELACIILEYMGTDLGKSAESLLHSVEELDEEDYLERMHLISDI</sequence>
<keyword evidence="1" id="KW-0472">Membrane</keyword>
<reference evidence="2" key="1">
    <citation type="journal article" date="2014" name="Nucleic Acids Res.">
        <title>The evolutionary dynamics of variant antigen genes in Babesia reveal a history of genomic innovation underlying host-parasite interaction.</title>
        <authorList>
            <person name="Jackson A.P."/>
            <person name="Otto T.D."/>
            <person name="Darby A."/>
            <person name="Ramaprasad A."/>
            <person name="Xia D."/>
            <person name="Echaide I.E."/>
            <person name="Farber M."/>
            <person name="Gahlot S."/>
            <person name="Gamble J."/>
            <person name="Gupta D."/>
            <person name="Gupta Y."/>
            <person name="Jackson L."/>
            <person name="Malandrin L."/>
            <person name="Malas T.B."/>
            <person name="Moussa E."/>
            <person name="Nair M."/>
            <person name="Reid A.J."/>
            <person name="Sanders M."/>
            <person name="Sharma J."/>
            <person name="Tracey A."/>
            <person name="Quail M.A."/>
            <person name="Weir W."/>
            <person name="Wastling J.M."/>
            <person name="Hall N."/>
            <person name="Willadsen P."/>
            <person name="Lingelbach K."/>
            <person name="Shiels B."/>
            <person name="Tait A."/>
            <person name="Berriman M."/>
            <person name="Allred D.R."/>
            <person name="Pain A."/>
        </authorList>
    </citation>
    <scope>NUCLEOTIDE SEQUENCE</scope>
    <source>
        <strain evidence="2">1802A</strain>
    </source>
</reference>
<evidence type="ECO:0000313" key="2">
    <source>
        <dbReference type="EMBL" id="KAK1940371.1"/>
    </source>
</evidence>
<evidence type="ECO:0000313" key="3">
    <source>
        <dbReference type="Proteomes" id="UP001195914"/>
    </source>
</evidence>